<reference evidence="8" key="1">
    <citation type="journal article" date="2012" name="MBio">
        <title>Comparative genome analysis of Trichophyton rubrum and related dermatophytes reveals candidate genes involved in infection.</title>
        <authorList>
            <person name="Martinez D.A."/>
            <person name="Oliver B.G."/>
            <person name="Graeser Y."/>
            <person name="Goldberg J.M."/>
            <person name="Li W."/>
            <person name="Martinez-Rossi N.M."/>
            <person name="Monod M."/>
            <person name="Shelest E."/>
            <person name="Barton R.C."/>
            <person name="Birch E."/>
            <person name="Brakhage A.A."/>
            <person name="Chen Z."/>
            <person name="Gurr S.J."/>
            <person name="Heiman D."/>
            <person name="Heitman J."/>
            <person name="Kosti I."/>
            <person name="Rossi A."/>
            <person name="Saif S."/>
            <person name="Samalova M."/>
            <person name="Saunders C.W."/>
            <person name="Shea T."/>
            <person name="Summerbell R.C."/>
            <person name="Xu J."/>
            <person name="Young S."/>
            <person name="Zeng Q."/>
            <person name="Birren B.W."/>
            <person name="Cuomo C.A."/>
            <person name="White T.C."/>
        </authorList>
    </citation>
    <scope>NUCLEOTIDE SEQUENCE [LARGE SCALE GENOMIC DNA]</scope>
    <source>
        <strain evidence="8">ATCC MYA-4605 / CBS 113480</strain>
    </source>
</reference>
<name>C5FN48_ARTOC</name>
<dbReference type="Proteomes" id="UP000002035">
    <property type="component" value="Unassembled WGS sequence"/>
</dbReference>
<feature type="domain" description="LysM" evidence="6">
    <location>
        <begin position="228"/>
        <end position="276"/>
    </location>
</feature>
<dbReference type="SUPFAM" id="SSF54106">
    <property type="entry name" value="LysM domain"/>
    <property type="match status" value="3"/>
</dbReference>
<organism evidence="7 8">
    <name type="scientific">Arthroderma otae (strain ATCC MYA-4605 / CBS 113480)</name>
    <name type="common">Microsporum canis</name>
    <dbReference type="NCBI Taxonomy" id="554155"/>
    <lineage>
        <taxon>Eukaryota</taxon>
        <taxon>Fungi</taxon>
        <taxon>Dikarya</taxon>
        <taxon>Ascomycota</taxon>
        <taxon>Pezizomycotina</taxon>
        <taxon>Eurotiomycetes</taxon>
        <taxon>Eurotiomycetidae</taxon>
        <taxon>Onygenales</taxon>
        <taxon>Arthrodermataceae</taxon>
        <taxon>Microsporum</taxon>
    </lineage>
</organism>
<dbReference type="SMART" id="SM00257">
    <property type="entry name" value="LysM"/>
    <property type="match status" value="4"/>
</dbReference>
<gene>
    <name evidence="7" type="ORF">MCYG_04103</name>
</gene>
<evidence type="ECO:0000256" key="3">
    <source>
        <dbReference type="ARBA" id="ARBA00023026"/>
    </source>
</evidence>
<evidence type="ECO:0000313" key="7">
    <source>
        <dbReference type="EMBL" id="EEQ31284.1"/>
    </source>
</evidence>
<feature type="domain" description="LysM" evidence="6">
    <location>
        <begin position="313"/>
        <end position="359"/>
    </location>
</feature>
<keyword evidence="2 5" id="KW-0732">Signal</keyword>
<evidence type="ECO:0000256" key="1">
    <source>
        <dbReference type="ARBA" id="ARBA00022669"/>
    </source>
</evidence>
<evidence type="ECO:0000256" key="5">
    <source>
        <dbReference type="SAM" id="SignalP"/>
    </source>
</evidence>
<dbReference type="PANTHER" id="PTHR34997:SF2">
    <property type="entry name" value="LYSM DOMAIN-CONTAINING PROTEIN-RELATED"/>
    <property type="match status" value="1"/>
</dbReference>
<protein>
    <submittedName>
        <fullName evidence="7">LysM domain-containing protein</fullName>
    </submittedName>
</protein>
<feature type="domain" description="LysM" evidence="6">
    <location>
        <begin position="392"/>
        <end position="438"/>
    </location>
</feature>
<dbReference type="STRING" id="554155.C5FN48"/>
<accession>C5FN48</accession>
<dbReference type="HOGENOM" id="CLU_010591_8_2_1"/>
<dbReference type="CDD" id="cd00118">
    <property type="entry name" value="LysM"/>
    <property type="match status" value="3"/>
</dbReference>
<feature type="compositionally biased region" description="Low complexity" evidence="4">
    <location>
        <begin position="102"/>
        <end position="133"/>
    </location>
</feature>
<dbReference type="OMA" id="YYICTHV"/>
<dbReference type="InterPro" id="IPR018392">
    <property type="entry name" value="LysM"/>
</dbReference>
<evidence type="ECO:0000256" key="4">
    <source>
        <dbReference type="SAM" id="MobiDB-lite"/>
    </source>
</evidence>
<dbReference type="GeneID" id="9224435"/>
<dbReference type="EMBL" id="DS995704">
    <property type="protein sequence ID" value="EEQ31284.1"/>
    <property type="molecule type" value="Genomic_DNA"/>
</dbReference>
<feature type="signal peptide" evidence="5">
    <location>
        <begin position="1"/>
        <end position="17"/>
    </location>
</feature>
<keyword evidence="1" id="KW-0147">Chitin-binding</keyword>
<dbReference type="eggNOG" id="KOG2806">
    <property type="taxonomic scope" value="Eukaryota"/>
</dbReference>
<sequence length="440" mass="47722">MIYKFFIHALAFSLIEGAVIRRWSNGDTPDGTVDPGAAQGCQYWANSISPSDECGAILSYFDITEEQFLAWNPSLGDACESRLEEGHAYCVAAPPPKPTPSFPNQTSTTGDTTTTSPSTPTLTPASPTSTVPSPTQPGLTPDCTKFYKVKPGDNCYDIAKTNGISQDDFNAWNPAVGDTCAGLWGGYYVCIGTKATVPSTISTTTAPTSTGSPGPSPTQPGIINTCTNFYQAVSGDNCDVIVNQKFKTFTLEDFIAWNPAVKSDCSGLWRGYYYCTGVPGTPTKPITTSTPKPTANPMNPQPQQPGRVKNCNKFYLVKSGDNCYSIEQKFSLSHNNFVRWNPDVKDDCSSLWQGYHMCVGVQGQPTRTSTASAPQPTAHEPLYPGTIKECKNYHLVKSGDTCWSLQQSYNLDENKFKTLNPVLASDCSKLWLGYYICVSA</sequence>
<dbReference type="Gene3D" id="3.10.350.10">
    <property type="entry name" value="LysM domain"/>
    <property type="match status" value="5"/>
</dbReference>
<feature type="chain" id="PRO_5002951488" evidence="5">
    <location>
        <begin position="18"/>
        <end position="440"/>
    </location>
</feature>
<feature type="domain" description="LysM" evidence="6">
    <location>
        <begin position="145"/>
        <end position="191"/>
    </location>
</feature>
<dbReference type="PANTHER" id="PTHR34997">
    <property type="entry name" value="AM15"/>
    <property type="match status" value="1"/>
</dbReference>
<dbReference type="InterPro" id="IPR052210">
    <property type="entry name" value="LysM1-like"/>
</dbReference>
<dbReference type="InterPro" id="IPR036779">
    <property type="entry name" value="LysM_dom_sf"/>
</dbReference>
<proteinExistence type="predicted"/>
<feature type="region of interest" description="Disordered" evidence="4">
    <location>
        <begin position="94"/>
        <end position="138"/>
    </location>
</feature>
<dbReference type="OrthoDB" id="2281372at2759"/>
<dbReference type="AlphaFoldDB" id="C5FN48"/>
<dbReference type="RefSeq" id="XP_002846366.1">
    <property type="nucleotide sequence ID" value="XM_002846320.1"/>
</dbReference>
<evidence type="ECO:0000259" key="6">
    <source>
        <dbReference type="PROSITE" id="PS51782"/>
    </source>
</evidence>
<dbReference type="GO" id="GO:0008061">
    <property type="term" value="F:chitin binding"/>
    <property type="evidence" value="ECO:0007669"/>
    <property type="project" value="UniProtKB-KW"/>
</dbReference>
<keyword evidence="8" id="KW-1185">Reference proteome</keyword>
<evidence type="ECO:0000313" key="8">
    <source>
        <dbReference type="Proteomes" id="UP000002035"/>
    </source>
</evidence>
<evidence type="ECO:0000256" key="2">
    <source>
        <dbReference type="ARBA" id="ARBA00022729"/>
    </source>
</evidence>
<dbReference type="PROSITE" id="PS51782">
    <property type="entry name" value="LYSM"/>
    <property type="match status" value="4"/>
</dbReference>
<dbReference type="Pfam" id="PF01476">
    <property type="entry name" value="LysM"/>
    <property type="match status" value="3"/>
</dbReference>
<keyword evidence="3" id="KW-0843">Virulence</keyword>
<dbReference type="VEuPathDB" id="FungiDB:MCYG_04103"/>